<dbReference type="SUPFAM" id="SSF159234">
    <property type="entry name" value="FomD-like"/>
    <property type="match status" value="1"/>
</dbReference>
<dbReference type="InterPro" id="IPR035930">
    <property type="entry name" value="FomD-like_sf"/>
</dbReference>
<evidence type="ECO:0000313" key="2">
    <source>
        <dbReference type="EMBL" id="CUR58960.1"/>
    </source>
</evidence>
<dbReference type="InterPro" id="IPR007295">
    <property type="entry name" value="DUF402"/>
</dbReference>
<sequence length="218" mass="23122">MTGSSQESYLIPPQPDPAGLIPLPVGAPVRVAMTKWGDQPHWEFDAVFLGRDEHGEWAGCPAGTRMSRPGAEYVAPVDQVCLVPQPATGSGSDLARSFLATFHAPGGQVSLYVDMTTPALWTGEALTAVDLDLDVVRGTTGRVWIDDEDEFAEHRVTLDYPLRIVALASASCDRVHGLVHAGAAPFDAATPQPWFAVLESLVADGVTDRPSPGGPRAV</sequence>
<protein>
    <recommendedName>
        <fullName evidence="1">DUF402 domain-containing protein</fullName>
    </recommendedName>
</protein>
<name>A0A2P2CAG2_9ZZZZ</name>
<evidence type="ECO:0000259" key="1">
    <source>
        <dbReference type="Pfam" id="PF04167"/>
    </source>
</evidence>
<dbReference type="Gene3D" id="2.40.380.10">
    <property type="entry name" value="FomD-like"/>
    <property type="match status" value="1"/>
</dbReference>
<reference evidence="2" key="1">
    <citation type="submission" date="2015-08" db="EMBL/GenBank/DDBJ databases">
        <authorList>
            <person name="Babu N.S."/>
            <person name="Beckwith C.J."/>
            <person name="Beseler K.G."/>
            <person name="Brison A."/>
            <person name="Carone J.V."/>
            <person name="Caskin T.P."/>
            <person name="Diamond M."/>
            <person name="Durham M.E."/>
            <person name="Foxe J.M."/>
            <person name="Go M."/>
            <person name="Henderson B.A."/>
            <person name="Jones I.B."/>
            <person name="McGettigan J.A."/>
            <person name="Micheletti S.J."/>
            <person name="Nasrallah M.E."/>
            <person name="Ortiz D."/>
            <person name="Piller C.R."/>
            <person name="Privatt S.R."/>
            <person name="Schneider S.L."/>
            <person name="Sharp S."/>
            <person name="Smith T.C."/>
            <person name="Stanton J.D."/>
            <person name="Ullery H.E."/>
            <person name="Wilson R.J."/>
            <person name="Serrano M.G."/>
            <person name="Buck G."/>
            <person name="Lee V."/>
            <person name="Wang Y."/>
            <person name="Carvalho R."/>
            <person name="Voegtly L."/>
            <person name="Shi R."/>
            <person name="Duckworth R."/>
            <person name="Johnson A."/>
            <person name="Loviza R."/>
            <person name="Walstead R."/>
            <person name="Shah Z."/>
            <person name="Kiflezghi M."/>
            <person name="Wade K."/>
            <person name="Ball S.L."/>
            <person name="Bradley K.W."/>
            <person name="Asai D.J."/>
            <person name="Bowman C.A."/>
            <person name="Russell D.A."/>
            <person name="Pope W.H."/>
            <person name="Jacobs-Sera D."/>
            <person name="Hendrix R.W."/>
            <person name="Hatfull G.F."/>
        </authorList>
    </citation>
    <scope>NUCLEOTIDE SEQUENCE</scope>
</reference>
<proteinExistence type="predicted"/>
<gene>
    <name evidence="2" type="ORF">NOCA2550010</name>
</gene>
<dbReference type="EMBL" id="CZKA01000051">
    <property type="protein sequence ID" value="CUR58960.1"/>
    <property type="molecule type" value="Genomic_DNA"/>
</dbReference>
<organism evidence="2">
    <name type="scientific">metagenome</name>
    <dbReference type="NCBI Taxonomy" id="256318"/>
    <lineage>
        <taxon>unclassified sequences</taxon>
        <taxon>metagenomes</taxon>
    </lineage>
</organism>
<dbReference type="AlphaFoldDB" id="A0A2P2CAG2"/>
<accession>A0A2P2CAG2</accession>
<feature type="domain" description="DUF402" evidence="1">
    <location>
        <begin position="58"/>
        <end position="182"/>
    </location>
</feature>
<dbReference type="Pfam" id="PF04167">
    <property type="entry name" value="DUF402"/>
    <property type="match status" value="1"/>
</dbReference>